<evidence type="ECO:0000256" key="2">
    <source>
        <dbReference type="ARBA" id="ARBA00022448"/>
    </source>
</evidence>
<dbReference type="InterPro" id="IPR000515">
    <property type="entry name" value="MetI-like"/>
</dbReference>
<dbReference type="Pfam" id="PF00528">
    <property type="entry name" value="BPD_transp_1"/>
    <property type="match status" value="1"/>
</dbReference>
<dbReference type="Gene3D" id="1.10.3720.10">
    <property type="entry name" value="MetI-like"/>
    <property type="match status" value="1"/>
</dbReference>
<keyword evidence="3" id="KW-1003">Cell membrane</keyword>
<evidence type="ECO:0000259" key="9">
    <source>
        <dbReference type="PROSITE" id="PS50928"/>
    </source>
</evidence>
<evidence type="ECO:0000313" key="10">
    <source>
        <dbReference type="EMBL" id="MEJ5903449.1"/>
    </source>
</evidence>
<protein>
    <submittedName>
        <fullName evidence="10">ABC transporter permease</fullName>
    </submittedName>
</protein>
<dbReference type="PANTHER" id="PTHR43163:SF6">
    <property type="entry name" value="DIPEPTIDE TRANSPORT SYSTEM PERMEASE PROTEIN DPPB-RELATED"/>
    <property type="match status" value="1"/>
</dbReference>
<feature type="domain" description="ABC transmembrane type-1" evidence="9">
    <location>
        <begin position="105"/>
        <end position="306"/>
    </location>
</feature>
<dbReference type="InterPro" id="IPR035906">
    <property type="entry name" value="MetI-like_sf"/>
</dbReference>
<keyword evidence="2 8" id="KW-0813">Transport</keyword>
<sequence length="319" mass="33538">MNALNHHPAHLWRLAQSLLVLWAAFSLSFAILYGLPGDPVAILLAQSGEPGSADPVKVAELRARYHLDGSLWQQYTGALWRLLQLDLGTSLQTGKPVNAALAAALPATLALALTALGLALPLGICLALAAHRVRQRPLQSVLHNAPAVVVSLPTFWVGLVLLQLFSFQLHWLPAMGGQGLASLVLPAVTLALPCAAMIAQVLGRSIVTVSQQPFVQALRSKGVGPWRLLGGHILHNAAIPLLSLAGTLLGNLLAGAVVTETVFSRDGIGRLAQGAVASQDIAVVQGVVLLAAALYVLTNVLTDLAYPLLDPRIRQGSRL</sequence>
<keyword evidence="5 8" id="KW-1133">Transmembrane helix</keyword>
<keyword evidence="4 8" id="KW-0812">Transmembrane</keyword>
<gene>
    <name evidence="10" type="ORF">V7V80_01960</name>
</gene>
<dbReference type="SUPFAM" id="SSF161098">
    <property type="entry name" value="MetI-like"/>
    <property type="match status" value="1"/>
</dbReference>
<evidence type="ECO:0000256" key="1">
    <source>
        <dbReference type="ARBA" id="ARBA00004651"/>
    </source>
</evidence>
<dbReference type="Proteomes" id="UP001377692">
    <property type="component" value="Unassembled WGS sequence"/>
</dbReference>
<evidence type="ECO:0000256" key="3">
    <source>
        <dbReference type="ARBA" id="ARBA00022475"/>
    </source>
</evidence>
<feature type="transmembrane region" description="Helical" evidence="8">
    <location>
        <begin position="179"/>
        <end position="202"/>
    </location>
</feature>
<evidence type="ECO:0000256" key="4">
    <source>
        <dbReference type="ARBA" id="ARBA00022692"/>
    </source>
</evidence>
<comment type="similarity">
    <text evidence="7">Belongs to the binding-protein-dependent transport system permease family. OppBC subfamily.</text>
</comment>
<proteinExistence type="inferred from homology"/>
<keyword evidence="6 8" id="KW-0472">Membrane</keyword>
<keyword evidence="11" id="KW-1185">Reference proteome</keyword>
<evidence type="ECO:0000313" key="11">
    <source>
        <dbReference type="Proteomes" id="UP001377692"/>
    </source>
</evidence>
<feature type="transmembrane region" description="Helical" evidence="8">
    <location>
        <begin position="141"/>
        <end position="167"/>
    </location>
</feature>
<dbReference type="RefSeq" id="WP_186681613.1">
    <property type="nucleotide sequence ID" value="NZ_JABWRY020000001.1"/>
</dbReference>
<reference evidence="10 11" key="1">
    <citation type="submission" date="2024-02" db="EMBL/GenBank/DDBJ databases">
        <title>Identification of pathogenicity and growth-promoting functions of Pseudomonas putida variants.</title>
        <authorList>
            <person name="Sun J."/>
        </authorList>
    </citation>
    <scope>NUCLEOTIDE SEQUENCE [LARGE SCALE GENOMIC DNA]</scope>
    <source>
        <strain evidence="10 11">A04</strain>
    </source>
</reference>
<feature type="transmembrane region" description="Helical" evidence="8">
    <location>
        <begin position="237"/>
        <end position="263"/>
    </location>
</feature>
<organism evidence="10 11">
    <name type="scientific">Pseudomonas kermanshahensis</name>
    <dbReference type="NCBI Taxonomy" id="2745482"/>
    <lineage>
        <taxon>Bacteria</taxon>
        <taxon>Pseudomonadati</taxon>
        <taxon>Pseudomonadota</taxon>
        <taxon>Gammaproteobacteria</taxon>
        <taxon>Pseudomonadales</taxon>
        <taxon>Pseudomonadaceae</taxon>
        <taxon>Pseudomonas</taxon>
    </lineage>
</organism>
<comment type="caution">
    <text evidence="10">The sequence shown here is derived from an EMBL/GenBank/DDBJ whole genome shotgun (WGS) entry which is preliminary data.</text>
</comment>
<evidence type="ECO:0000256" key="7">
    <source>
        <dbReference type="ARBA" id="ARBA00024202"/>
    </source>
</evidence>
<accession>A0ABU8R0Q5</accession>
<evidence type="ECO:0000256" key="6">
    <source>
        <dbReference type="ARBA" id="ARBA00023136"/>
    </source>
</evidence>
<dbReference type="EMBL" id="JBBHLD010000001">
    <property type="protein sequence ID" value="MEJ5903449.1"/>
    <property type="molecule type" value="Genomic_DNA"/>
</dbReference>
<feature type="transmembrane region" description="Helical" evidence="8">
    <location>
        <begin position="283"/>
        <end position="309"/>
    </location>
</feature>
<dbReference type="CDD" id="cd06261">
    <property type="entry name" value="TM_PBP2"/>
    <property type="match status" value="1"/>
</dbReference>
<evidence type="ECO:0000256" key="5">
    <source>
        <dbReference type="ARBA" id="ARBA00022989"/>
    </source>
</evidence>
<feature type="transmembrane region" description="Helical" evidence="8">
    <location>
        <begin position="12"/>
        <end position="35"/>
    </location>
</feature>
<evidence type="ECO:0000256" key="8">
    <source>
        <dbReference type="RuleBase" id="RU363032"/>
    </source>
</evidence>
<dbReference type="PROSITE" id="PS50928">
    <property type="entry name" value="ABC_TM1"/>
    <property type="match status" value="1"/>
</dbReference>
<comment type="subcellular location">
    <subcellularLocation>
        <location evidence="1 8">Cell membrane</location>
        <topology evidence="1 8">Multi-pass membrane protein</topology>
    </subcellularLocation>
</comment>
<name>A0ABU8R0Q5_9PSED</name>
<feature type="transmembrane region" description="Helical" evidence="8">
    <location>
        <begin position="99"/>
        <end position="129"/>
    </location>
</feature>
<dbReference type="PANTHER" id="PTHR43163">
    <property type="entry name" value="DIPEPTIDE TRANSPORT SYSTEM PERMEASE PROTEIN DPPB-RELATED"/>
    <property type="match status" value="1"/>
</dbReference>